<keyword evidence="1" id="KW-0472">Membrane</keyword>
<dbReference type="EMBL" id="AWWH01000189">
    <property type="protein sequence ID" value="ETA73372.1"/>
    <property type="molecule type" value="Genomic_DNA"/>
</dbReference>
<name>V7HU13_9LACO</name>
<proteinExistence type="predicted"/>
<keyword evidence="2" id="KW-0732">Signal</keyword>
<comment type="caution">
    <text evidence="3">The sequence shown here is derived from an EMBL/GenBank/DDBJ whole genome shotgun (WGS) entry which is preliminary data.</text>
</comment>
<reference evidence="3 4" key="1">
    <citation type="journal article" date="2014" name="Genome Announc.">
        <title>The Genome of the Predominant Equine Lactobacillus Species, Lactobacillus equi, Is Reflective of Its Lifestyle Adaptations to an Herbivorous Host.</title>
        <authorList>
            <person name="O'Donnell M.M."/>
            <person name="Harris H.M."/>
            <person name="O'Toole P.W."/>
            <person name="Ross R.P."/>
        </authorList>
    </citation>
    <scope>NUCLEOTIDE SEQUENCE [LARGE SCALE GENOMIC DNA]</scope>
    <source>
        <strain evidence="3 4">DPC 6820</strain>
    </source>
</reference>
<dbReference type="RefSeq" id="WP_023860434.1">
    <property type="nucleotide sequence ID" value="NZ_AWWH01000189.1"/>
</dbReference>
<keyword evidence="1" id="KW-0812">Transmembrane</keyword>
<protein>
    <submittedName>
        <fullName evidence="3">L-asparaginase</fullName>
    </submittedName>
</protein>
<feature type="chain" id="PRO_5004760629" evidence="2">
    <location>
        <begin position="26"/>
        <end position="242"/>
    </location>
</feature>
<keyword evidence="4" id="KW-1185">Reference proteome</keyword>
<accession>V7HU13</accession>
<feature type="signal peptide" evidence="2">
    <location>
        <begin position="1"/>
        <end position="25"/>
    </location>
</feature>
<dbReference type="PATRIC" id="fig|1392007.3.peg.1831"/>
<keyword evidence="1" id="KW-1133">Transmembrane helix</keyword>
<gene>
    <name evidence="3" type="ORF">LEQ_1061</name>
</gene>
<dbReference type="AlphaFoldDB" id="V7HU13"/>
<dbReference type="Proteomes" id="UP000018559">
    <property type="component" value="Unassembled WGS sequence"/>
</dbReference>
<evidence type="ECO:0000313" key="4">
    <source>
        <dbReference type="Proteomes" id="UP000018559"/>
    </source>
</evidence>
<evidence type="ECO:0000313" key="3">
    <source>
        <dbReference type="EMBL" id="ETA73372.1"/>
    </source>
</evidence>
<feature type="transmembrane region" description="Helical" evidence="1">
    <location>
        <begin position="213"/>
        <end position="232"/>
    </location>
</feature>
<organism evidence="3 4">
    <name type="scientific">Ligilactobacillus equi DPC 6820</name>
    <dbReference type="NCBI Taxonomy" id="1392007"/>
    <lineage>
        <taxon>Bacteria</taxon>
        <taxon>Bacillati</taxon>
        <taxon>Bacillota</taxon>
        <taxon>Bacilli</taxon>
        <taxon>Lactobacillales</taxon>
        <taxon>Lactobacillaceae</taxon>
        <taxon>Ligilactobacillus</taxon>
    </lineage>
</organism>
<evidence type="ECO:0000256" key="1">
    <source>
        <dbReference type="SAM" id="Phobius"/>
    </source>
</evidence>
<sequence length="242" mass="25918">MKDRRWGLMFVALSAGMLVATNARADSGDTNNASVIKVTAPATKLNDSAKSVSSTEVETEEVTTDDKALVSSETKKAVDIDRDSQEDDREPATVTVKAVAKLNDTEIVTETTNNMCEADSDTTETTGETSTSMLVSAVPEKKTVVEKTVVSTPVVAKSVAMNTASIGSAYATTNPPETVVETTKKVDVDCRPVKQQTNYSLFDPHNDILRQKLIMVGAGFVSVSSLFGLVVIDHYQGKKYLG</sequence>
<evidence type="ECO:0000256" key="2">
    <source>
        <dbReference type="SAM" id="SignalP"/>
    </source>
</evidence>